<dbReference type="GO" id="GO:0009055">
    <property type="term" value="F:electron transfer activity"/>
    <property type="evidence" value="ECO:0007669"/>
    <property type="project" value="InterPro"/>
</dbReference>
<evidence type="ECO:0000259" key="9">
    <source>
        <dbReference type="PROSITE" id="PS51373"/>
    </source>
</evidence>
<keyword evidence="2 7" id="KW-0004">4Fe-4S</keyword>
<keyword evidence="5 7" id="KW-0408">Iron</keyword>
<evidence type="ECO:0000256" key="5">
    <source>
        <dbReference type="ARBA" id="ARBA00023004"/>
    </source>
</evidence>
<dbReference type="Gene3D" id="4.10.490.10">
    <property type="entry name" value="High potential iron-sulphur protein"/>
    <property type="match status" value="1"/>
</dbReference>
<dbReference type="RefSeq" id="WP_094777855.1">
    <property type="nucleotide sequence ID" value="NZ_CYGX02000005.1"/>
</dbReference>
<evidence type="ECO:0000256" key="4">
    <source>
        <dbReference type="ARBA" id="ARBA00022982"/>
    </source>
</evidence>
<dbReference type="InterPro" id="IPR036369">
    <property type="entry name" value="HIPIP_sf"/>
</dbReference>
<keyword evidence="11" id="KW-1185">Reference proteome</keyword>
<dbReference type="Proteomes" id="UP000187012">
    <property type="component" value="Unassembled WGS sequence"/>
</dbReference>
<dbReference type="GO" id="GO:0051539">
    <property type="term" value="F:4 iron, 4 sulfur cluster binding"/>
    <property type="evidence" value="ECO:0007669"/>
    <property type="project" value="UniProtKB-KW"/>
</dbReference>
<dbReference type="Pfam" id="PF01355">
    <property type="entry name" value="HIPIP"/>
    <property type="match status" value="1"/>
</dbReference>
<evidence type="ECO:0000256" key="1">
    <source>
        <dbReference type="ARBA" id="ARBA00022448"/>
    </source>
</evidence>
<evidence type="ECO:0000313" key="10">
    <source>
        <dbReference type="EMBL" id="SIT35533.1"/>
    </source>
</evidence>
<comment type="similarity">
    <text evidence="7">Belongs to the high-potential iron-sulfur protein (HiPIP) family.</text>
</comment>
<keyword evidence="6 7" id="KW-0411">Iron-sulfur</keyword>
<evidence type="ECO:0000313" key="11">
    <source>
        <dbReference type="Proteomes" id="UP000187012"/>
    </source>
</evidence>
<comment type="subunit">
    <text evidence="7">Homodimer.</text>
</comment>
<sequence length="105" mass="11045">MKTSRRHFLMLGMGMGVGSSLVLSRAAFADTANRLSATDPKAQAVGYVEDASKVDKAKFPAYAAGQTCANCSLFLGKATDAYGGCTLFGDKQVAARGWCSSYTNM</sequence>
<feature type="domain" description="High potential iron-sulfur proteins family profile" evidence="9">
    <location>
        <begin position="29"/>
        <end position="105"/>
    </location>
</feature>
<protein>
    <recommendedName>
        <fullName evidence="7">High-potential iron-sulfur protein</fullName>
        <shortName evidence="7">HiPIP</shortName>
    </recommendedName>
</protein>
<dbReference type="OrthoDB" id="5298540at2"/>
<dbReference type="AlphaFoldDB" id="A0A1N7RKA0"/>
<dbReference type="EMBL" id="CYGX02000005">
    <property type="protein sequence ID" value="SIT35533.1"/>
    <property type="molecule type" value="Genomic_DNA"/>
</dbReference>
<name>A0A1N7RKA0_9BURK</name>
<feature type="chain" id="PRO_5013043350" description="High-potential iron-sulfur protein" evidence="8">
    <location>
        <begin position="30"/>
        <end position="105"/>
    </location>
</feature>
<keyword evidence="3 7" id="KW-0479">Metal-binding</keyword>
<dbReference type="GO" id="GO:0019646">
    <property type="term" value="P:aerobic electron transport chain"/>
    <property type="evidence" value="ECO:0007669"/>
    <property type="project" value="InterPro"/>
</dbReference>
<evidence type="ECO:0000256" key="3">
    <source>
        <dbReference type="ARBA" id="ARBA00022723"/>
    </source>
</evidence>
<proteinExistence type="inferred from homology"/>
<dbReference type="InterPro" id="IPR000170">
    <property type="entry name" value="High_potential_FeS_prot"/>
</dbReference>
<reference evidence="10 11" key="1">
    <citation type="submission" date="2016-12" db="EMBL/GenBank/DDBJ databases">
        <authorList>
            <person name="Song W.-J."/>
            <person name="Kurnit D.M."/>
        </authorList>
    </citation>
    <scope>NUCLEOTIDE SEQUENCE [LARGE SCALE GENOMIC DNA]</scope>
    <source>
        <strain evidence="10 11">STM7296</strain>
    </source>
</reference>
<comment type="function">
    <text evidence="7">Specific class of high-redox-potential 4Fe-4S ferredoxins. Functions in anaerobic electron transport in most purple and in some other photosynthetic bacteria and in at least one genus (Paracoccus) of halophilic, denitrifying bacteria.</text>
</comment>
<dbReference type="InterPro" id="IPR006311">
    <property type="entry name" value="TAT_signal"/>
</dbReference>
<gene>
    <name evidence="10" type="ORF">BN2475_50077</name>
</gene>
<evidence type="ECO:0000256" key="6">
    <source>
        <dbReference type="ARBA" id="ARBA00023014"/>
    </source>
</evidence>
<evidence type="ECO:0000256" key="2">
    <source>
        <dbReference type="ARBA" id="ARBA00022485"/>
    </source>
</evidence>
<dbReference type="PROSITE" id="PS51373">
    <property type="entry name" value="HIPIP"/>
    <property type="match status" value="1"/>
</dbReference>
<organism evidence="10 11">
    <name type="scientific">Paraburkholderia ribeironis</name>
    <dbReference type="NCBI Taxonomy" id="1247936"/>
    <lineage>
        <taxon>Bacteria</taxon>
        <taxon>Pseudomonadati</taxon>
        <taxon>Pseudomonadota</taxon>
        <taxon>Betaproteobacteria</taxon>
        <taxon>Burkholderiales</taxon>
        <taxon>Burkholderiaceae</taxon>
        <taxon>Paraburkholderia</taxon>
    </lineage>
</organism>
<feature type="signal peptide" evidence="8">
    <location>
        <begin position="1"/>
        <end position="29"/>
    </location>
</feature>
<evidence type="ECO:0000256" key="8">
    <source>
        <dbReference type="SAM" id="SignalP"/>
    </source>
</evidence>
<dbReference type="GO" id="GO:0046872">
    <property type="term" value="F:metal ion binding"/>
    <property type="evidence" value="ECO:0007669"/>
    <property type="project" value="UniProtKB-KW"/>
</dbReference>
<keyword evidence="4 7" id="KW-0249">Electron transport</keyword>
<accession>A0A1N7RKA0</accession>
<keyword evidence="1 7" id="KW-0813">Transport</keyword>
<dbReference type="PROSITE" id="PS51318">
    <property type="entry name" value="TAT"/>
    <property type="match status" value="1"/>
</dbReference>
<dbReference type="SUPFAM" id="SSF57652">
    <property type="entry name" value="HIPIP (high potential iron protein)"/>
    <property type="match status" value="1"/>
</dbReference>
<keyword evidence="8" id="KW-0732">Signal</keyword>
<evidence type="ECO:0000256" key="7">
    <source>
        <dbReference type="RuleBase" id="RU000620"/>
    </source>
</evidence>